<feature type="compositionally biased region" description="Basic and acidic residues" evidence="1">
    <location>
        <begin position="58"/>
        <end position="72"/>
    </location>
</feature>
<organism evidence="2 3">
    <name type="scientific">Tanacetum coccineum</name>
    <dbReference type="NCBI Taxonomy" id="301880"/>
    <lineage>
        <taxon>Eukaryota</taxon>
        <taxon>Viridiplantae</taxon>
        <taxon>Streptophyta</taxon>
        <taxon>Embryophyta</taxon>
        <taxon>Tracheophyta</taxon>
        <taxon>Spermatophyta</taxon>
        <taxon>Magnoliopsida</taxon>
        <taxon>eudicotyledons</taxon>
        <taxon>Gunneridae</taxon>
        <taxon>Pentapetalae</taxon>
        <taxon>asterids</taxon>
        <taxon>campanulids</taxon>
        <taxon>Asterales</taxon>
        <taxon>Asteraceae</taxon>
        <taxon>Asteroideae</taxon>
        <taxon>Anthemideae</taxon>
        <taxon>Anthemidinae</taxon>
        <taxon>Tanacetum</taxon>
    </lineage>
</organism>
<evidence type="ECO:0000256" key="1">
    <source>
        <dbReference type="SAM" id="MobiDB-lite"/>
    </source>
</evidence>
<dbReference type="EMBL" id="BQNB010011620">
    <property type="protein sequence ID" value="GJS92958.1"/>
    <property type="molecule type" value="Genomic_DNA"/>
</dbReference>
<reference evidence="2" key="2">
    <citation type="submission" date="2022-01" db="EMBL/GenBank/DDBJ databases">
        <authorList>
            <person name="Yamashiro T."/>
            <person name="Shiraishi A."/>
            <person name="Satake H."/>
            <person name="Nakayama K."/>
        </authorList>
    </citation>
    <scope>NUCLEOTIDE SEQUENCE</scope>
</reference>
<sequence>MLREFSNNRKDDDRSARMEALKFMDLAKVDTSNLKKPTGFERLRLSRRGPQSPLSVSLRDDSPADASSDHLKASPKTLFQKPVQKFGRSGSLQSLRILRTKSISSKLKKSPTPEDLHSKRATFSSILKDSKFHQVKPQVGIKESKDVLPVEKLWLEKKRSPRMEVRGRICIFMPLSDLYEPNKGYLVNDTCYIEADVVVRNVTDKWPYDLKPERSALLDLRTKATLNEYDSPAECSSVTLKARPNIFIQVANATNDVVGDSFTYATVLTCEIGFEGRKSVAVGMNAMDLIQEKQGASGTNNKLQALKLTKEFTQQDMLMLIEQMRDNELKRIIKRVTVVYICGKEGKLHLRALLKRVFMPCDMYFRYTRHKGRTTDFKVLPMMLYQWHKKLLESHWAIRGAWTQRNRGVAKYHEKMLRGFSKNRKDDDRSARKDALKFMHLEKVDTTNLKKPTGFERLRLSRRGPQSPPSVSLRYDSPVDASSDHLKASPKTLF</sequence>
<dbReference type="Proteomes" id="UP001151760">
    <property type="component" value="Unassembled WGS sequence"/>
</dbReference>
<dbReference type="SUPFAM" id="SSF49599">
    <property type="entry name" value="TRAF domain-like"/>
    <property type="match status" value="1"/>
</dbReference>
<comment type="caution">
    <text evidence="2">The sequence shown here is derived from an EMBL/GenBank/DDBJ whole genome shotgun (WGS) entry which is preliminary data.</text>
</comment>
<evidence type="ECO:0000313" key="2">
    <source>
        <dbReference type="EMBL" id="GJS92958.1"/>
    </source>
</evidence>
<dbReference type="Gene3D" id="2.60.210.10">
    <property type="entry name" value="Apoptosis, Tumor Necrosis Factor Receptor Associated Protein 2, Chain A"/>
    <property type="match status" value="1"/>
</dbReference>
<name>A0ABQ4ZVU8_9ASTR</name>
<evidence type="ECO:0000313" key="3">
    <source>
        <dbReference type="Proteomes" id="UP001151760"/>
    </source>
</evidence>
<keyword evidence="2" id="KW-0547">Nucleotide-binding</keyword>
<proteinExistence type="predicted"/>
<dbReference type="InterPro" id="IPR027413">
    <property type="entry name" value="GROEL-like_equatorial_sf"/>
</dbReference>
<keyword evidence="2" id="KW-0347">Helicase</keyword>
<gene>
    <name evidence="2" type="ORF">Tco_0799926</name>
</gene>
<accession>A0ABQ4ZVU8</accession>
<protein>
    <submittedName>
        <fullName evidence="2">ATP-dependent helicase BRM</fullName>
    </submittedName>
</protein>
<dbReference type="Gene3D" id="1.10.560.10">
    <property type="entry name" value="GroEL-like equatorial domain"/>
    <property type="match status" value="1"/>
</dbReference>
<feature type="region of interest" description="Disordered" evidence="1">
    <location>
        <begin position="455"/>
        <end position="494"/>
    </location>
</feature>
<keyword evidence="2" id="KW-0378">Hydrolase</keyword>
<reference evidence="2" key="1">
    <citation type="journal article" date="2022" name="Int. J. Mol. Sci.">
        <title>Draft Genome of Tanacetum Coccineum: Genomic Comparison of Closely Related Tanacetum-Family Plants.</title>
        <authorList>
            <person name="Yamashiro T."/>
            <person name="Shiraishi A."/>
            <person name="Nakayama K."/>
            <person name="Satake H."/>
        </authorList>
    </citation>
    <scope>NUCLEOTIDE SEQUENCE</scope>
</reference>
<feature type="region of interest" description="Disordered" evidence="1">
    <location>
        <begin position="37"/>
        <end position="77"/>
    </location>
</feature>
<dbReference type="InterPro" id="IPR008974">
    <property type="entry name" value="TRAF-like"/>
</dbReference>
<keyword evidence="3" id="KW-1185">Reference proteome</keyword>
<dbReference type="SUPFAM" id="SSF48592">
    <property type="entry name" value="GroEL equatorial domain-like"/>
    <property type="match status" value="1"/>
</dbReference>
<keyword evidence="2" id="KW-0067">ATP-binding</keyword>
<dbReference type="GO" id="GO:0004386">
    <property type="term" value="F:helicase activity"/>
    <property type="evidence" value="ECO:0007669"/>
    <property type="project" value="UniProtKB-KW"/>
</dbReference>